<comment type="caution">
    <text evidence="2">The sequence shown here is derived from an EMBL/GenBank/DDBJ whole genome shotgun (WGS) entry which is preliminary data.</text>
</comment>
<accession>A0ABD0NIT5</accession>
<feature type="non-terminal residue" evidence="2">
    <location>
        <position position="1"/>
    </location>
</feature>
<sequence length="52" mass="6178">SDALMLDNKLSFPLYQERVTRCTFTTEHRSEQFDDADDDDDDKERFCEESLV</sequence>
<feature type="non-terminal residue" evidence="2">
    <location>
        <position position="52"/>
    </location>
</feature>
<name>A0ABD0NIT5_CIRMR</name>
<feature type="compositionally biased region" description="Basic and acidic residues" evidence="1">
    <location>
        <begin position="43"/>
        <end position="52"/>
    </location>
</feature>
<feature type="compositionally biased region" description="Acidic residues" evidence="1">
    <location>
        <begin position="33"/>
        <end position="42"/>
    </location>
</feature>
<organism evidence="2 3">
    <name type="scientific">Cirrhinus mrigala</name>
    <name type="common">Mrigala</name>
    <dbReference type="NCBI Taxonomy" id="683832"/>
    <lineage>
        <taxon>Eukaryota</taxon>
        <taxon>Metazoa</taxon>
        <taxon>Chordata</taxon>
        <taxon>Craniata</taxon>
        <taxon>Vertebrata</taxon>
        <taxon>Euteleostomi</taxon>
        <taxon>Actinopterygii</taxon>
        <taxon>Neopterygii</taxon>
        <taxon>Teleostei</taxon>
        <taxon>Ostariophysi</taxon>
        <taxon>Cypriniformes</taxon>
        <taxon>Cyprinidae</taxon>
        <taxon>Labeoninae</taxon>
        <taxon>Labeonini</taxon>
        <taxon>Cirrhinus</taxon>
    </lineage>
</organism>
<dbReference type="AlphaFoldDB" id="A0ABD0NIT5"/>
<evidence type="ECO:0000313" key="2">
    <source>
        <dbReference type="EMBL" id="KAL0161295.1"/>
    </source>
</evidence>
<dbReference type="Proteomes" id="UP001529510">
    <property type="component" value="Unassembled WGS sequence"/>
</dbReference>
<evidence type="ECO:0000256" key="1">
    <source>
        <dbReference type="SAM" id="MobiDB-lite"/>
    </source>
</evidence>
<proteinExistence type="predicted"/>
<reference evidence="2 3" key="1">
    <citation type="submission" date="2024-05" db="EMBL/GenBank/DDBJ databases">
        <title>Genome sequencing and assembly of Indian major carp, Cirrhinus mrigala (Hamilton, 1822).</title>
        <authorList>
            <person name="Mohindra V."/>
            <person name="Chowdhury L.M."/>
            <person name="Lal K."/>
            <person name="Jena J.K."/>
        </authorList>
    </citation>
    <scope>NUCLEOTIDE SEQUENCE [LARGE SCALE GENOMIC DNA]</scope>
    <source>
        <strain evidence="2">CM1030</strain>
        <tissue evidence="2">Blood</tissue>
    </source>
</reference>
<keyword evidence="3" id="KW-1185">Reference proteome</keyword>
<evidence type="ECO:0000313" key="3">
    <source>
        <dbReference type="Proteomes" id="UP001529510"/>
    </source>
</evidence>
<protein>
    <submittedName>
        <fullName evidence="2">Uncharacterized protein</fullName>
    </submittedName>
</protein>
<feature type="region of interest" description="Disordered" evidence="1">
    <location>
        <begin position="30"/>
        <end position="52"/>
    </location>
</feature>
<dbReference type="EMBL" id="JAMKFB020000022">
    <property type="protein sequence ID" value="KAL0161295.1"/>
    <property type="molecule type" value="Genomic_DNA"/>
</dbReference>
<gene>
    <name evidence="2" type="ORF">M9458_045020</name>
</gene>